<protein>
    <submittedName>
        <fullName evidence="1">Uncharacterized protein</fullName>
    </submittedName>
</protein>
<reference evidence="1" key="1">
    <citation type="submission" date="2022-08" db="EMBL/GenBank/DDBJ databases">
        <title>Genome Sequence of Lecanicillium fungicola.</title>
        <authorList>
            <person name="Buettner E."/>
        </authorList>
    </citation>
    <scope>NUCLEOTIDE SEQUENCE</scope>
    <source>
        <strain evidence="1">Babe33</strain>
    </source>
</reference>
<evidence type="ECO:0000313" key="2">
    <source>
        <dbReference type="Proteomes" id="UP001143910"/>
    </source>
</evidence>
<name>A0ACC1MVY8_9HYPO</name>
<sequence>MPSELSYQEDLPDTREDWDRSEDESTRDDVTLDDEYDLDLDVLDVGIEREKGDVEMGAWLERMTNAVGVDWTSA</sequence>
<gene>
    <name evidence="1" type="ORF">NQ176_g7962</name>
</gene>
<organism evidence="1 2">
    <name type="scientific">Zarea fungicola</name>
    <dbReference type="NCBI Taxonomy" id="93591"/>
    <lineage>
        <taxon>Eukaryota</taxon>
        <taxon>Fungi</taxon>
        <taxon>Dikarya</taxon>
        <taxon>Ascomycota</taxon>
        <taxon>Pezizomycotina</taxon>
        <taxon>Sordariomycetes</taxon>
        <taxon>Hypocreomycetidae</taxon>
        <taxon>Hypocreales</taxon>
        <taxon>Cordycipitaceae</taxon>
        <taxon>Zarea</taxon>
    </lineage>
</organism>
<proteinExistence type="predicted"/>
<comment type="caution">
    <text evidence="1">The sequence shown here is derived from an EMBL/GenBank/DDBJ whole genome shotgun (WGS) entry which is preliminary data.</text>
</comment>
<dbReference type="EMBL" id="JANJQO010001447">
    <property type="protein sequence ID" value="KAJ2970903.1"/>
    <property type="molecule type" value="Genomic_DNA"/>
</dbReference>
<keyword evidence="2" id="KW-1185">Reference proteome</keyword>
<evidence type="ECO:0000313" key="1">
    <source>
        <dbReference type="EMBL" id="KAJ2970903.1"/>
    </source>
</evidence>
<accession>A0ACC1MVY8</accession>
<dbReference type="Proteomes" id="UP001143910">
    <property type="component" value="Unassembled WGS sequence"/>
</dbReference>